<dbReference type="STRING" id="906968.Trebr_0041"/>
<dbReference type="Pfam" id="PF07947">
    <property type="entry name" value="YhhN"/>
    <property type="match status" value="1"/>
</dbReference>
<dbReference type="Proteomes" id="UP000006546">
    <property type="component" value="Chromosome"/>
</dbReference>
<keyword evidence="5 6" id="KW-0472">Membrane</keyword>
<protein>
    <submittedName>
        <fullName evidence="7">YhhN family protein</fullName>
    </submittedName>
</protein>
<evidence type="ECO:0000256" key="1">
    <source>
        <dbReference type="ARBA" id="ARBA00004141"/>
    </source>
</evidence>
<feature type="transmembrane region" description="Helical" evidence="6">
    <location>
        <begin position="146"/>
        <end position="167"/>
    </location>
</feature>
<accession>F4LKN8</accession>
<feature type="transmembrane region" description="Helical" evidence="6">
    <location>
        <begin position="6"/>
        <end position="26"/>
    </location>
</feature>
<evidence type="ECO:0000313" key="8">
    <source>
        <dbReference type="Proteomes" id="UP000006546"/>
    </source>
</evidence>
<dbReference type="KEGG" id="tbe:Trebr_0041"/>
<sequence>MQNSYIAGFLLLPYAALSAFHLTACLRGKTAAADRSKCFLMPLLLLAYAGAAIVRGTAFHLLIAAALLFSTAGDYFLLDERTAARVRPGMIFFSCAQLCYAAAGAQLIRRNGLPPWLAATAAAVYTAGGACLYARLRNHIRQFGGMVLVYLVCISVMSWTFVTGAIAAPRASTVVSAAGSLLFVLSDSLLSKKMFIGEYPAARFKVMSTYLAAQLLIVGGSMFA</sequence>
<feature type="transmembrane region" description="Helical" evidence="6">
    <location>
        <begin position="38"/>
        <end position="54"/>
    </location>
</feature>
<name>F4LKN8_TREBD</name>
<dbReference type="HOGENOM" id="CLU_079086_0_1_12"/>
<organism evidence="7 8">
    <name type="scientific">Treponema brennaborense (strain DSM 12168 / CIP 105900 / DD5/3)</name>
    <dbReference type="NCBI Taxonomy" id="906968"/>
    <lineage>
        <taxon>Bacteria</taxon>
        <taxon>Pseudomonadati</taxon>
        <taxon>Spirochaetota</taxon>
        <taxon>Spirochaetia</taxon>
        <taxon>Spirochaetales</taxon>
        <taxon>Treponemataceae</taxon>
        <taxon>Treponema</taxon>
    </lineage>
</organism>
<evidence type="ECO:0000256" key="6">
    <source>
        <dbReference type="SAM" id="Phobius"/>
    </source>
</evidence>
<proteinExistence type="inferred from homology"/>
<evidence type="ECO:0000256" key="2">
    <source>
        <dbReference type="ARBA" id="ARBA00007375"/>
    </source>
</evidence>
<gene>
    <name evidence="7" type="ordered locus">Trebr_0041</name>
</gene>
<feature type="transmembrane region" description="Helical" evidence="6">
    <location>
        <begin position="90"/>
        <end position="108"/>
    </location>
</feature>
<dbReference type="RefSeq" id="WP_013757219.1">
    <property type="nucleotide sequence ID" value="NC_015500.1"/>
</dbReference>
<dbReference type="GO" id="GO:0016020">
    <property type="term" value="C:membrane"/>
    <property type="evidence" value="ECO:0007669"/>
    <property type="project" value="UniProtKB-SubCell"/>
</dbReference>
<dbReference type="PANTHER" id="PTHR31885">
    <property type="entry name" value="GH04784P"/>
    <property type="match status" value="1"/>
</dbReference>
<dbReference type="GO" id="GO:0016787">
    <property type="term" value="F:hydrolase activity"/>
    <property type="evidence" value="ECO:0007669"/>
    <property type="project" value="TreeGrafter"/>
</dbReference>
<feature type="transmembrane region" description="Helical" evidence="6">
    <location>
        <begin position="60"/>
        <end position="78"/>
    </location>
</feature>
<dbReference type="EMBL" id="CP002696">
    <property type="protein sequence ID" value="AEE15499.1"/>
    <property type="molecule type" value="Genomic_DNA"/>
</dbReference>
<reference evidence="8" key="1">
    <citation type="submission" date="2011-04" db="EMBL/GenBank/DDBJ databases">
        <title>The complete genome of Treponema brennaborense DSM 12168.</title>
        <authorList>
            <person name="Lucas S."/>
            <person name="Han J."/>
            <person name="Lapidus A."/>
            <person name="Bruce D."/>
            <person name="Goodwin L."/>
            <person name="Pitluck S."/>
            <person name="Peters L."/>
            <person name="Kyrpides N."/>
            <person name="Mavromatis K."/>
            <person name="Ivanova N."/>
            <person name="Mikhailova N."/>
            <person name="Pagani I."/>
            <person name="Teshima H."/>
            <person name="Detter J.C."/>
            <person name="Tapia R."/>
            <person name="Han C."/>
            <person name="Land M."/>
            <person name="Hauser L."/>
            <person name="Markowitz V."/>
            <person name="Cheng J.-F."/>
            <person name="Hugenholtz P."/>
            <person name="Woyke T."/>
            <person name="Wu D."/>
            <person name="Gronow S."/>
            <person name="Wellnitz S."/>
            <person name="Brambilla E."/>
            <person name="Klenk H.-P."/>
            <person name="Eisen J.A."/>
        </authorList>
    </citation>
    <scope>NUCLEOTIDE SEQUENCE [LARGE SCALE GENOMIC DNA]</scope>
    <source>
        <strain evidence="8">DSM 12168 / CIP 105900 / DD5/3</strain>
    </source>
</reference>
<keyword evidence="3 6" id="KW-0812">Transmembrane</keyword>
<evidence type="ECO:0000313" key="7">
    <source>
        <dbReference type="EMBL" id="AEE15499.1"/>
    </source>
</evidence>
<evidence type="ECO:0000256" key="4">
    <source>
        <dbReference type="ARBA" id="ARBA00022989"/>
    </source>
</evidence>
<keyword evidence="4 6" id="KW-1133">Transmembrane helix</keyword>
<comment type="similarity">
    <text evidence="2">Belongs to the TMEM86 family.</text>
</comment>
<dbReference type="eggNOG" id="COG3714">
    <property type="taxonomic scope" value="Bacteria"/>
</dbReference>
<dbReference type="AlphaFoldDB" id="F4LKN8"/>
<dbReference type="OrthoDB" id="363157at2"/>
<keyword evidence="8" id="KW-1185">Reference proteome</keyword>
<comment type="subcellular location">
    <subcellularLocation>
        <location evidence="1">Membrane</location>
        <topology evidence="1">Multi-pass membrane protein</topology>
    </subcellularLocation>
</comment>
<evidence type="ECO:0000256" key="3">
    <source>
        <dbReference type="ARBA" id="ARBA00022692"/>
    </source>
</evidence>
<feature type="transmembrane region" description="Helical" evidence="6">
    <location>
        <begin position="114"/>
        <end position="134"/>
    </location>
</feature>
<evidence type="ECO:0000256" key="5">
    <source>
        <dbReference type="ARBA" id="ARBA00023136"/>
    </source>
</evidence>
<dbReference type="InterPro" id="IPR012506">
    <property type="entry name" value="TMEM86B-like"/>
</dbReference>
<dbReference type="PANTHER" id="PTHR31885:SF6">
    <property type="entry name" value="GH04784P"/>
    <property type="match status" value="1"/>
</dbReference>